<dbReference type="EMBL" id="CAMAPE010000015">
    <property type="protein sequence ID" value="CAH9082352.1"/>
    <property type="molecule type" value="Genomic_DNA"/>
</dbReference>
<dbReference type="OrthoDB" id="1001981at2759"/>
<protein>
    <recommendedName>
        <fullName evidence="3">Aminotransferase-like plant mobile domain-containing protein</fullName>
    </recommendedName>
</protein>
<sequence length="344" mass="39527">MIIEENPTTSARNTRKRKTHAIQEIEEESGREIMENISATAAGASINLRTRVGPAPFVRLIKGLSEKQKTIVKKIGFGSLLHLSFDKFHGDFVKFLLENLRPISAQLKLTTGEFLDIEEDDVKAVFGLPKGEKDVVEANGKNETEDYTELLKEWRAEWGIEKGSPQTTSMIEKILQDDDDGDKFIRIFVIFTVSCLIRGNQSVNNNFKILLSLVNVGEIKNLNWCKYTRQSLMDAGEEWQAYPPRMFTGPLLFLMICYFDRVQFKGQILDNVFPTIKFWTKDRIDKRVKDERKLGFGLGKVKPRIMHVEEQTEQKGDELLTKEISFISHLHQVLEETEYVTHVV</sequence>
<gene>
    <name evidence="1" type="ORF">CEURO_LOCUS8247</name>
</gene>
<reference evidence="1" key="1">
    <citation type="submission" date="2022-07" db="EMBL/GenBank/DDBJ databases">
        <authorList>
            <person name="Macas J."/>
            <person name="Novak P."/>
            <person name="Neumann P."/>
        </authorList>
    </citation>
    <scope>NUCLEOTIDE SEQUENCE</scope>
</reference>
<organism evidence="1 2">
    <name type="scientific">Cuscuta europaea</name>
    <name type="common">European dodder</name>
    <dbReference type="NCBI Taxonomy" id="41803"/>
    <lineage>
        <taxon>Eukaryota</taxon>
        <taxon>Viridiplantae</taxon>
        <taxon>Streptophyta</taxon>
        <taxon>Embryophyta</taxon>
        <taxon>Tracheophyta</taxon>
        <taxon>Spermatophyta</taxon>
        <taxon>Magnoliopsida</taxon>
        <taxon>eudicotyledons</taxon>
        <taxon>Gunneridae</taxon>
        <taxon>Pentapetalae</taxon>
        <taxon>asterids</taxon>
        <taxon>lamiids</taxon>
        <taxon>Solanales</taxon>
        <taxon>Convolvulaceae</taxon>
        <taxon>Cuscuteae</taxon>
        <taxon>Cuscuta</taxon>
        <taxon>Cuscuta subgen. Cuscuta</taxon>
    </lineage>
</organism>
<name>A0A9P1E5T4_CUSEU</name>
<evidence type="ECO:0000313" key="1">
    <source>
        <dbReference type="EMBL" id="CAH9082352.1"/>
    </source>
</evidence>
<dbReference type="PANTHER" id="PTHR34835:SF90">
    <property type="entry name" value="AMINOTRANSFERASE-LIKE PLANT MOBILE DOMAIN-CONTAINING PROTEIN"/>
    <property type="match status" value="1"/>
</dbReference>
<dbReference type="PANTHER" id="PTHR34835">
    <property type="entry name" value="OS07G0283600 PROTEIN-RELATED"/>
    <property type="match status" value="1"/>
</dbReference>
<evidence type="ECO:0000313" key="2">
    <source>
        <dbReference type="Proteomes" id="UP001152484"/>
    </source>
</evidence>
<dbReference type="Proteomes" id="UP001152484">
    <property type="component" value="Unassembled WGS sequence"/>
</dbReference>
<comment type="caution">
    <text evidence="1">The sequence shown here is derived from an EMBL/GenBank/DDBJ whole genome shotgun (WGS) entry which is preliminary data.</text>
</comment>
<accession>A0A9P1E5T4</accession>
<evidence type="ECO:0008006" key="3">
    <source>
        <dbReference type="Google" id="ProtNLM"/>
    </source>
</evidence>
<keyword evidence="2" id="KW-1185">Reference proteome</keyword>
<dbReference type="AlphaFoldDB" id="A0A9P1E5T4"/>
<proteinExistence type="predicted"/>